<dbReference type="Pfam" id="PF13581">
    <property type="entry name" value="HATPase_c_2"/>
    <property type="match status" value="1"/>
</dbReference>
<dbReference type="InterPro" id="IPR003594">
    <property type="entry name" value="HATPase_dom"/>
</dbReference>
<feature type="domain" description="Histidine kinase/HSP90-like ATPase" evidence="1">
    <location>
        <begin position="13"/>
        <end position="108"/>
    </location>
</feature>
<dbReference type="RefSeq" id="WP_114298296.1">
    <property type="nucleotide sequence ID" value="NZ_QPJT01000014.1"/>
</dbReference>
<keyword evidence="3" id="KW-1185">Reference proteome</keyword>
<dbReference type="AlphaFoldDB" id="A0A369B0C1"/>
<organism evidence="2 3">
    <name type="scientific">Anaerobacterium chartisolvens</name>
    <dbReference type="NCBI Taxonomy" id="1297424"/>
    <lineage>
        <taxon>Bacteria</taxon>
        <taxon>Bacillati</taxon>
        <taxon>Bacillota</taxon>
        <taxon>Clostridia</taxon>
        <taxon>Eubacteriales</taxon>
        <taxon>Oscillospiraceae</taxon>
        <taxon>Anaerobacterium</taxon>
    </lineage>
</organism>
<dbReference type="GO" id="GO:0016301">
    <property type="term" value="F:kinase activity"/>
    <property type="evidence" value="ECO:0007669"/>
    <property type="project" value="UniProtKB-KW"/>
</dbReference>
<name>A0A369B0C1_9FIRM</name>
<evidence type="ECO:0000259" key="1">
    <source>
        <dbReference type="Pfam" id="PF13581"/>
    </source>
</evidence>
<sequence length="130" mass="14584">MDTVNDKIEISLPFKAEYVSIVRLTASGVANRIGFDIDTIEDIKVAVAEVCNKLVNAGSADALEYKIVFKMHKERLDIIFDCEDKKLKCIFDKERDQLALALINALMDGAELCSDTPYLFSMYKVLEGKV</sequence>
<reference evidence="2 3" key="1">
    <citation type="submission" date="2018-07" db="EMBL/GenBank/DDBJ databases">
        <title>Genomic Encyclopedia of Type Strains, Phase IV (KMG-IV): sequencing the most valuable type-strain genomes for metagenomic binning, comparative biology and taxonomic classification.</title>
        <authorList>
            <person name="Goeker M."/>
        </authorList>
    </citation>
    <scope>NUCLEOTIDE SEQUENCE [LARGE SCALE GENOMIC DNA]</scope>
    <source>
        <strain evidence="2 3">DSM 27016</strain>
    </source>
</reference>
<dbReference type="Proteomes" id="UP000253034">
    <property type="component" value="Unassembled WGS sequence"/>
</dbReference>
<dbReference type="Gene3D" id="3.30.565.10">
    <property type="entry name" value="Histidine kinase-like ATPase, C-terminal domain"/>
    <property type="match status" value="1"/>
</dbReference>
<proteinExistence type="predicted"/>
<keyword evidence="2" id="KW-0418">Kinase</keyword>
<protein>
    <submittedName>
        <fullName evidence="2">Serine/threonine-protein kinase RsbW</fullName>
    </submittedName>
</protein>
<accession>A0A369B0C1</accession>
<dbReference type="EMBL" id="QPJT01000014">
    <property type="protein sequence ID" value="RCX14863.1"/>
    <property type="molecule type" value="Genomic_DNA"/>
</dbReference>
<dbReference type="OrthoDB" id="9798941at2"/>
<comment type="caution">
    <text evidence="2">The sequence shown here is derived from an EMBL/GenBank/DDBJ whole genome shotgun (WGS) entry which is preliminary data.</text>
</comment>
<gene>
    <name evidence="2" type="ORF">DFR58_11497</name>
</gene>
<evidence type="ECO:0000313" key="2">
    <source>
        <dbReference type="EMBL" id="RCX14863.1"/>
    </source>
</evidence>
<keyword evidence="2" id="KW-0808">Transferase</keyword>
<evidence type="ECO:0000313" key="3">
    <source>
        <dbReference type="Proteomes" id="UP000253034"/>
    </source>
</evidence>
<dbReference type="InterPro" id="IPR036890">
    <property type="entry name" value="HATPase_C_sf"/>
</dbReference>